<protein>
    <recommendedName>
        <fullName evidence="6">O-antigen ligase-related domain-containing protein</fullName>
    </recommendedName>
</protein>
<keyword evidence="4 5" id="KW-0472">Membrane</keyword>
<feature type="transmembrane region" description="Helical" evidence="5">
    <location>
        <begin position="446"/>
        <end position="465"/>
    </location>
</feature>
<evidence type="ECO:0000256" key="3">
    <source>
        <dbReference type="ARBA" id="ARBA00022989"/>
    </source>
</evidence>
<organism evidence="7 8">
    <name type="scientific">Candidatus Gottesmanbacteria bacterium RIFCSPHIGHO2_02_FULL_39_14</name>
    <dbReference type="NCBI Taxonomy" id="1798383"/>
    <lineage>
        <taxon>Bacteria</taxon>
        <taxon>Candidatus Gottesmaniibacteriota</taxon>
    </lineage>
</organism>
<feature type="transmembrane region" description="Helical" evidence="5">
    <location>
        <begin position="138"/>
        <end position="155"/>
    </location>
</feature>
<dbReference type="STRING" id="1798383.A3D78_06495"/>
<dbReference type="Gene3D" id="1.25.40.10">
    <property type="entry name" value="Tetratricopeptide repeat domain"/>
    <property type="match status" value="1"/>
</dbReference>
<dbReference type="EMBL" id="MFJM01000051">
    <property type="protein sequence ID" value="OGG16901.1"/>
    <property type="molecule type" value="Genomic_DNA"/>
</dbReference>
<dbReference type="InterPro" id="IPR011990">
    <property type="entry name" value="TPR-like_helical_dom_sf"/>
</dbReference>
<feature type="transmembrane region" description="Helical" evidence="5">
    <location>
        <begin position="182"/>
        <end position="199"/>
    </location>
</feature>
<accession>A0A1F5ZWT4</accession>
<feature type="transmembrane region" description="Helical" evidence="5">
    <location>
        <begin position="227"/>
        <end position="245"/>
    </location>
</feature>
<sequence>MIEFIIKPMSIRLPDKVIEISFYLLFFLIPLIFTPVNYELFEYNKMMLTYSLTLIITSAWLIKMIKQKSFIVRRTPLDLPLSVFLLSQIVSTVFSWDRHVSFFGYYSRFNGGLLSTISYLLLYFAFVSNFPPEKIGKLLKFIFTSSLLVSVYGILERLGIDKNIWVQDVQNRVFSTLGQPNWLAAYLAVLIPISISEIFKTKYAILNTILSLIFFLTLIFTKSRSGFLGLSFGLLVFWSLQFYIYKKKILKSFIIYNSLFIILIFLFGVPLSQISRYTLPELSKTKTNRPSEISAKPLGSSVIDIGITESSTIRNIVWRGALDIFKDYPLFGTGVETFAVSYFKYRPVEHNMTSEWDFLYNKAHNEFLNYAATTGIFGLGSYLLFIFVFLFWFIKNFQRPATNLPVEASAKAGDQRLTIGLFSAWLTIVITNFFGFSVVIIQLLFYLIPAMIFLLAAITTSPNSIKKYFPAASYQKIMTFLTVMFGTYLLFRLGQFWLADYYFAKGNLAARAQEYLPAYKNIKKALLLNQNEPLYLDEIAFPAAQIGLAYFSENRATESARFINEAIASNQKALLISPRNVNFWKTRTRILYALSIVNQNYLNQSVISLEKAKELSPTDPKIRYNLALMYDAAADRQKAYRELEETIRLKVNYRDAYLAQAVFYKRDNQNQKALQALNFILTRINPADEEALNLLKELK</sequence>
<evidence type="ECO:0000256" key="5">
    <source>
        <dbReference type="SAM" id="Phobius"/>
    </source>
</evidence>
<feature type="transmembrane region" description="Helical" evidence="5">
    <location>
        <begin position="477"/>
        <end position="498"/>
    </location>
</feature>
<comment type="subcellular location">
    <subcellularLocation>
        <location evidence="1">Membrane</location>
        <topology evidence="1">Multi-pass membrane protein</topology>
    </subcellularLocation>
</comment>
<dbReference type="GO" id="GO:0016020">
    <property type="term" value="C:membrane"/>
    <property type="evidence" value="ECO:0007669"/>
    <property type="project" value="UniProtKB-SubCell"/>
</dbReference>
<evidence type="ECO:0000256" key="4">
    <source>
        <dbReference type="ARBA" id="ARBA00023136"/>
    </source>
</evidence>
<feature type="transmembrane region" description="Helical" evidence="5">
    <location>
        <begin position="254"/>
        <end position="274"/>
    </location>
</feature>
<evidence type="ECO:0000313" key="8">
    <source>
        <dbReference type="Proteomes" id="UP000176253"/>
    </source>
</evidence>
<dbReference type="Proteomes" id="UP000176253">
    <property type="component" value="Unassembled WGS sequence"/>
</dbReference>
<reference evidence="7 8" key="1">
    <citation type="journal article" date="2016" name="Nat. Commun.">
        <title>Thousands of microbial genomes shed light on interconnected biogeochemical processes in an aquifer system.</title>
        <authorList>
            <person name="Anantharaman K."/>
            <person name="Brown C.T."/>
            <person name="Hug L.A."/>
            <person name="Sharon I."/>
            <person name="Castelle C.J."/>
            <person name="Probst A.J."/>
            <person name="Thomas B.C."/>
            <person name="Singh A."/>
            <person name="Wilkins M.J."/>
            <person name="Karaoz U."/>
            <person name="Brodie E.L."/>
            <person name="Williams K.H."/>
            <person name="Hubbard S.S."/>
            <person name="Banfield J.F."/>
        </authorList>
    </citation>
    <scope>NUCLEOTIDE SEQUENCE [LARGE SCALE GENOMIC DNA]</scope>
</reference>
<comment type="caution">
    <text evidence="7">The sequence shown here is derived from an EMBL/GenBank/DDBJ whole genome shotgun (WGS) entry which is preliminary data.</text>
</comment>
<dbReference type="Pfam" id="PF04932">
    <property type="entry name" value="Wzy_C"/>
    <property type="match status" value="1"/>
</dbReference>
<feature type="domain" description="O-antigen ligase-related" evidence="6">
    <location>
        <begin position="210"/>
        <end position="382"/>
    </location>
</feature>
<gene>
    <name evidence="7" type="ORF">A3D78_06495</name>
</gene>
<evidence type="ECO:0000256" key="2">
    <source>
        <dbReference type="ARBA" id="ARBA00022692"/>
    </source>
</evidence>
<dbReference type="PANTHER" id="PTHR37422:SF23">
    <property type="entry name" value="TEICHURONIC ACID BIOSYNTHESIS PROTEIN TUAE"/>
    <property type="match status" value="1"/>
</dbReference>
<evidence type="ECO:0000313" key="7">
    <source>
        <dbReference type="EMBL" id="OGG16901.1"/>
    </source>
</evidence>
<dbReference type="InterPro" id="IPR007016">
    <property type="entry name" value="O-antigen_ligase-rel_domated"/>
</dbReference>
<proteinExistence type="predicted"/>
<feature type="transmembrane region" description="Helical" evidence="5">
    <location>
        <begin position="367"/>
        <end position="394"/>
    </location>
</feature>
<feature type="transmembrane region" description="Helical" evidence="5">
    <location>
        <begin position="20"/>
        <end position="41"/>
    </location>
</feature>
<dbReference type="PANTHER" id="PTHR37422">
    <property type="entry name" value="TEICHURONIC ACID BIOSYNTHESIS PROTEIN TUAE"/>
    <property type="match status" value="1"/>
</dbReference>
<feature type="transmembrane region" description="Helical" evidence="5">
    <location>
        <begin position="419"/>
        <end position="440"/>
    </location>
</feature>
<feature type="transmembrane region" description="Helical" evidence="5">
    <location>
        <begin position="108"/>
        <end position="126"/>
    </location>
</feature>
<dbReference type="SUPFAM" id="SSF48452">
    <property type="entry name" value="TPR-like"/>
    <property type="match status" value="1"/>
</dbReference>
<feature type="transmembrane region" description="Helical" evidence="5">
    <location>
        <begin position="47"/>
        <end position="65"/>
    </location>
</feature>
<keyword evidence="2 5" id="KW-0812">Transmembrane</keyword>
<dbReference type="InterPro" id="IPR051533">
    <property type="entry name" value="WaaL-like"/>
</dbReference>
<dbReference type="AlphaFoldDB" id="A0A1F5ZWT4"/>
<feature type="transmembrane region" description="Helical" evidence="5">
    <location>
        <begin position="77"/>
        <end position="96"/>
    </location>
</feature>
<feature type="transmembrane region" description="Helical" evidence="5">
    <location>
        <begin position="204"/>
        <end position="221"/>
    </location>
</feature>
<evidence type="ECO:0000259" key="6">
    <source>
        <dbReference type="Pfam" id="PF04932"/>
    </source>
</evidence>
<keyword evidence="3 5" id="KW-1133">Transmembrane helix</keyword>
<evidence type="ECO:0000256" key="1">
    <source>
        <dbReference type="ARBA" id="ARBA00004141"/>
    </source>
</evidence>
<name>A0A1F5ZWT4_9BACT</name>